<feature type="compositionally biased region" description="Basic and acidic residues" evidence="1">
    <location>
        <begin position="147"/>
        <end position="157"/>
    </location>
</feature>
<evidence type="ECO:0008006" key="4">
    <source>
        <dbReference type="Google" id="ProtNLM"/>
    </source>
</evidence>
<protein>
    <recommendedName>
        <fullName evidence="4">Reverse transcriptase domain-containing protein</fullName>
    </recommendedName>
</protein>
<accession>A0ABQ9ZYL1</accession>
<sequence length="157" mass="17305">MDRLPFGASCSPFVAIYTLRRIMEDAGASDPIISAVRESMYVDDCLNSAPSVDAGVAEASFVRDCLLNADLKLQRWVSNSSEFIRKLTGRDEPSPIPPAHSLSPDPEEKHHYGYTRLQGSTPTNIRFHPSGAHQPSSQRLRPAGRRLGIDREGKNTT</sequence>
<feature type="region of interest" description="Disordered" evidence="1">
    <location>
        <begin position="87"/>
        <end position="157"/>
    </location>
</feature>
<gene>
    <name evidence="2" type="ORF">OUZ56_033356</name>
</gene>
<name>A0ABQ9ZYL1_9CRUS</name>
<organism evidence="2 3">
    <name type="scientific">Daphnia magna</name>
    <dbReference type="NCBI Taxonomy" id="35525"/>
    <lineage>
        <taxon>Eukaryota</taxon>
        <taxon>Metazoa</taxon>
        <taxon>Ecdysozoa</taxon>
        <taxon>Arthropoda</taxon>
        <taxon>Crustacea</taxon>
        <taxon>Branchiopoda</taxon>
        <taxon>Diplostraca</taxon>
        <taxon>Cladocera</taxon>
        <taxon>Anomopoda</taxon>
        <taxon>Daphniidae</taxon>
        <taxon>Daphnia</taxon>
    </lineage>
</organism>
<evidence type="ECO:0000313" key="2">
    <source>
        <dbReference type="EMBL" id="KAK4017664.1"/>
    </source>
</evidence>
<dbReference type="PANTHER" id="PTHR47331">
    <property type="entry name" value="PHD-TYPE DOMAIN-CONTAINING PROTEIN"/>
    <property type="match status" value="1"/>
</dbReference>
<comment type="caution">
    <text evidence="2">The sequence shown here is derived from an EMBL/GenBank/DDBJ whole genome shotgun (WGS) entry which is preliminary data.</text>
</comment>
<evidence type="ECO:0000313" key="3">
    <source>
        <dbReference type="Proteomes" id="UP001234178"/>
    </source>
</evidence>
<reference evidence="2 3" key="1">
    <citation type="journal article" date="2023" name="Nucleic Acids Res.">
        <title>The hologenome of Daphnia magna reveals possible DNA methylation and microbiome-mediated evolution of the host genome.</title>
        <authorList>
            <person name="Chaturvedi A."/>
            <person name="Li X."/>
            <person name="Dhandapani V."/>
            <person name="Marshall H."/>
            <person name="Kissane S."/>
            <person name="Cuenca-Cambronero M."/>
            <person name="Asole G."/>
            <person name="Calvet F."/>
            <person name="Ruiz-Romero M."/>
            <person name="Marangio P."/>
            <person name="Guigo R."/>
            <person name="Rago D."/>
            <person name="Mirbahai L."/>
            <person name="Eastwood N."/>
            <person name="Colbourne J.K."/>
            <person name="Zhou J."/>
            <person name="Mallon E."/>
            <person name="Orsini L."/>
        </authorList>
    </citation>
    <scope>NUCLEOTIDE SEQUENCE [LARGE SCALE GENOMIC DNA]</scope>
    <source>
        <strain evidence="2">LRV0_1</strain>
    </source>
</reference>
<evidence type="ECO:0000256" key="1">
    <source>
        <dbReference type="SAM" id="MobiDB-lite"/>
    </source>
</evidence>
<keyword evidence="3" id="KW-1185">Reference proteome</keyword>
<dbReference type="Proteomes" id="UP001234178">
    <property type="component" value="Unassembled WGS sequence"/>
</dbReference>
<dbReference type="EMBL" id="JAOYFB010000012">
    <property type="protein sequence ID" value="KAK4017664.1"/>
    <property type="molecule type" value="Genomic_DNA"/>
</dbReference>
<proteinExistence type="predicted"/>